<protein>
    <recommendedName>
        <fullName evidence="3">Elongin-C</fullName>
    </recommendedName>
</protein>
<dbReference type="Gene3D" id="3.30.710.10">
    <property type="entry name" value="Potassium Channel Kv1.1, Chain A"/>
    <property type="match status" value="1"/>
</dbReference>
<dbReference type="InterPro" id="IPR001232">
    <property type="entry name" value="SKP1-like"/>
</dbReference>
<accession>A0A5C3LNR3</accession>
<dbReference type="SMART" id="SM00512">
    <property type="entry name" value="Skp1"/>
    <property type="match status" value="1"/>
</dbReference>
<gene>
    <name evidence="5" type="ORF">BDQ12DRAFT_669262</name>
</gene>
<evidence type="ECO:0000256" key="3">
    <source>
        <dbReference type="ARBA" id="ARBA00021347"/>
    </source>
</evidence>
<evidence type="ECO:0000256" key="2">
    <source>
        <dbReference type="ARBA" id="ARBA00009993"/>
    </source>
</evidence>
<proteinExistence type="inferred from homology"/>
<dbReference type="PANTHER" id="PTHR20648">
    <property type="entry name" value="ELONGIN-C"/>
    <property type="match status" value="1"/>
</dbReference>
<sequence>MTDVEIRNEPKDSDWVRITSTDGFSYLVRRKVANVSGTMRNMLDTTSNYAEAVTKTCPAVNRHSRGIIAEKLVEYMCFKAHYETVGPKEDIPVSDYMERVPPEIVLELLLAADYQEM</sequence>
<dbReference type="FunFam" id="3.30.710.10:FF:000035">
    <property type="entry name" value="Elongin C transcription elongation factor"/>
    <property type="match status" value="1"/>
</dbReference>
<evidence type="ECO:0000256" key="4">
    <source>
        <dbReference type="ARBA" id="ARBA00023242"/>
    </source>
</evidence>
<dbReference type="GO" id="GO:0005634">
    <property type="term" value="C:nucleus"/>
    <property type="evidence" value="ECO:0007669"/>
    <property type="project" value="UniProtKB-SubCell"/>
</dbReference>
<dbReference type="SUPFAM" id="SSF54695">
    <property type="entry name" value="POZ domain"/>
    <property type="match status" value="1"/>
</dbReference>
<dbReference type="GO" id="GO:0006511">
    <property type="term" value="P:ubiquitin-dependent protein catabolic process"/>
    <property type="evidence" value="ECO:0007669"/>
    <property type="project" value="InterPro"/>
</dbReference>
<comment type="similarity">
    <text evidence="2">Belongs to the SKP1 family.</text>
</comment>
<dbReference type="Proteomes" id="UP000308652">
    <property type="component" value="Unassembled WGS sequence"/>
</dbReference>
<name>A0A5C3LNR3_9AGAR</name>
<evidence type="ECO:0000256" key="1">
    <source>
        <dbReference type="ARBA" id="ARBA00004123"/>
    </source>
</evidence>
<dbReference type="STRING" id="68775.A0A5C3LNR3"/>
<evidence type="ECO:0000313" key="5">
    <source>
        <dbReference type="EMBL" id="TFK34694.1"/>
    </source>
</evidence>
<reference evidence="5 6" key="1">
    <citation type="journal article" date="2019" name="Nat. Ecol. Evol.">
        <title>Megaphylogeny resolves global patterns of mushroom evolution.</title>
        <authorList>
            <person name="Varga T."/>
            <person name="Krizsan K."/>
            <person name="Foldi C."/>
            <person name="Dima B."/>
            <person name="Sanchez-Garcia M."/>
            <person name="Sanchez-Ramirez S."/>
            <person name="Szollosi G.J."/>
            <person name="Szarkandi J.G."/>
            <person name="Papp V."/>
            <person name="Albert L."/>
            <person name="Andreopoulos W."/>
            <person name="Angelini C."/>
            <person name="Antonin V."/>
            <person name="Barry K.W."/>
            <person name="Bougher N.L."/>
            <person name="Buchanan P."/>
            <person name="Buyck B."/>
            <person name="Bense V."/>
            <person name="Catcheside P."/>
            <person name="Chovatia M."/>
            <person name="Cooper J."/>
            <person name="Damon W."/>
            <person name="Desjardin D."/>
            <person name="Finy P."/>
            <person name="Geml J."/>
            <person name="Haridas S."/>
            <person name="Hughes K."/>
            <person name="Justo A."/>
            <person name="Karasinski D."/>
            <person name="Kautmanova I."/>
            <person name="Kiss B."/>
            <person name="Kocsube S."/>
            <person name="Kotiranta H."/>
            <person name="LaButti K.M."/>
            <person name="Lechner B.E."/>
            <person name="Liimatainen K."/>
            <person name="Lipzen A."/>
            <person name="Lukacs Z."/>
            <person name="Mihaltcheva S."/>
            <person name="Morgado L.N."/>
            <person name="Niskanen T."/>
            <person name="Noordeloos M.E."/>
            <person name="Ohm R.A."/>
            <person name="Ortiz-Santana B."/>
            <person name="Ovrebo C."/>
            <person name="Racz N."/>
            <person name="Riley R."/>
            <person name="Savchenko A."/>
            <person name="Shiryaev A."/>
            <person name="Soop K."/>
            <person name="Spirin V."/>
            <person name="Szebenyi C."/>
            <person name="Tomsovsky M."/>
            <person name="Tulloss R.E."/>
            <person name="Uehling J."/>
            <person name="Grigoriev I.V."/>
            <person name="Vagvolgyi C."/>
            <person name="Papp T."/>
            <person name="Martin F.M."/>
            <person name="Miettinen O."/>
            <person name="Hibbett D.S."/>
            <person name="Nagy L.G."/>
        </authorList>
    </citation>
    <scope>NUCLEOTIDE SEQUENCE [LARGE SCALE GENOMIC DNA]</scope>
    <source>
        <strain evidence="5 6">CBS 166.37</strain>
    </source>
</reference>
<dbReference type="OrthoDB" id="249087at2759"/>
<dbReference type="InterPro" id="IPR039948">
    <property type="entry name" value="ELC1"/>
</dbReference>
<dbReference type="InterPro" id="IPR011333">
    <property type="entry name" value="SKP1/BTB/POZ_sf"/>
</dbReference>
<dbReference type="EMBL" id="ML213629">
    <property type="protein sequence ID" value="TFK34694.1"/>
    <property type="molecule type" value="Genomic_DNA"/>
</dbReference>
<evidence type="ECO:0000313" key="6">
    <source>
        <dbReference type="Proteomes" id="UP000308652"/>
    </source>
</evidence>
<dbReference type="AlphaFoldDB" id="A0A5C3LNR3"/>
<keyword evidence="6" id="KW-1185">Reference proteome</keyword>
<comment type="subcellular location">
    <subcellularLocation>
        <location evidence="1">Nucleus</location>
    </subcellularLocation>
</comment>
<keyword evidence="4" id="KW-0539">Nucleus</keyword>
<organism evidence="5 6">
    <name type="scientific">Crucibulum laeve</name>
    <dbReference type="NCBI Taxonomy" id="68775"/>
    <lineage>
        <taxon>Eukaryota</taxon>
        <taxon>Fungi</taxon>
        <taxon>Dikarya</taxon>
        <taxon>Basidiomycota</taxon>
        <taxon>Agaricomycotina</taxon>
        <taxon>Agaricomycetes</taxon>
        <taxon>Agaricomycetidae</taxon>
        <taxon>Agaricales</taxon>
        <taxon>Agaricineae</taxon>
        <taxon>Nidulariaceae</taxon>
        <taxon>Crucibulum</taxon>
    </lineage>
</organism>